<proteinExistence type="predicted"/>
<sequence length="165" mass="17007">MALATDPKRAPLGALLGKAGASLTSAQTDLGLGVGLASGMVMSEATLEIKAAVSRNSTGELEIEPLSSAHLAGALNASAVSTIRVNFVATAATPNAASGSDGTTTPVKNRDEIIKNFRQRDDLLALERVLGPLQVNASFLAGSQRWLVNAVDADGRLVREQLLSD</sequence>
<evidence type="ECO:0000313" key="1">
    <source>
        <dbReference type="EMBL" id="MDR7375982.1"/>
    </source>
</evidence>
<keyword evidence="2" id="KW-1185">Reference proteome</keyword>
<evidence type="ECO:0008006" key="3">
    <source>
        <dbReference type="Google" id="ProtNLM"/>
    </source>
</evidence>
<name>A0ABU2C3S6_9BURK</name>
<dbReference type="Proteomes" id="UP001180487">
    <property type="component" value="Unassembled WGS sequence"/>
</dbReference>
<dbReference type="EMBL" id="JAVDXT010000001">
    <property type="protein sequence ID" value="MDR7375982.1"/>
    <property type="molecule type" value="Genomic_DNA"/>
</dbReference>
<accession>A0ABU2C3S6</accession>
<evidence type="ECO:0000313" key="2">
    <source>
        <dbReference type="Proteomes" id="UP001180487"/>
    </source>
</evidence>
<dbReference type="RefSeq" id="WP_092761708.1">
    <property type="nucleotide sequence ID" value="NZ_JAVDXT010000001.1"/>
</dbReference>
<gene>
    <name evidence="1" type="ORF">J2X19_000640</name>
</gene>
<organism evidence="1 2">
    <name type="scientific">Rhodoferax ferrireducens</name>
    <dbReference type="NCBI Taxonomy" id="192843"/>
    <lineage>
        <taxon>Bacteria</taxon>
        <taxon>Pseudomonadati</taxon>
        <taxon>Pseudomonadota</taxon>
        <taxon>Betaproteobacteria</taxon>
        <taxon>Burkholderiales</taxon>
        <taxon>Comamonadaceae</taxon>
        <taxon>Rhodoferax</taxon>
    </lineage>
</organism>
<protein>
    <recommendedName>
        <fullName evidence="3">DUF2993 domain-containing protein</fullName>
    </recommendedName>
</protein>
<comment type="caution">
    <text evidence="1">The sequence shown here is derived from an EMBL/GenBank/DDBJ whole genome shotgun (WGS) entry which is preliminary data.</text>
</comment>
<reference evidence="1 2" key="1">
    <citation type="submission" date="2023-07" db="EMBL/GenBank/DDBJ databases">
        <title>Sorghum-associated microbial communities from plants grown in Nebraska, USA.</title>
        <authorList>
            <person name="Schachtman D."/>
        </authorList>
    </citation>
    <scope>NUCLEOTIDE SEQUENCE [LARGE SCALE GENOMIC DNA]</scope>
    <source>
        <strain evidence="1 2">BE313</strain>
    </source>
</reference>